<feature type="domain" description="Histidine kinase" evidence="3">
    <location>
        <begin position="1"/>
        <end position="49"/>
    </location>
</feature>
<feature type="domain" description="Response regulatory" evidence="4">
    <location>
        <begin position="139"/>
        <end position="268"/>
    </location>
</feature>
<dbReference type="SMART" id="SM00448">
    <property type="entry name" value="REC"/>
    <property type="match status" value="1"/>
</dbReference>
<dbReference type="AlphaFoldDB" id="A0A8J8NYK9"/>
<proteinExistence type="predicted"/>
<feature type="modified residue" description="4-aspartylphosphate" evidence="2">
    <location>
        <position position="199"/>
    </location>
</feature>
<keyword evidence="1 2" id="KW-0597">Phosphoprotein</keyword>
<dbReference type="PANTHER" id="PTHR43719:SF28">
    <property type="entry name" value="PEROXIDE STRESS-ACTIVATED HISTIDINE KINASE MAK1-RELATED"/>
    <property type="match status" value="1"/>
</dbReference>
<comment type="caution">
    <text evidence="5">The sequence shown here is derived from an EMBL/GenBank/DDBJ whole genome shotgun (WGS) entry which is preliminary data.</text>
</comment>
<evidence type="ECO:0000259" key="4">
    <source>
        <dbReference type="PROSITE" id="PS50110"/>
    </source>
</evidence>
<dbReference type="PRINTS" id="PR00344">
    <property type="entry name" value="BCTRLSENSOR"/>
</dbReference>
<dbReference type="InterPro" id="IPR050956">
    <property type="entry name" value="2C_system_His_kinase"/>
</dbReference>
<evidence type="ECO:0008006" key="7">
    <source>
        <dbReference type="Google" id="ProtNLM"/>
    </source>
</evidence>
<dbReference type="InterPro" id="IPR036890">
    <property type="entry name" value="HATPase_C_sf"/>
</dbReference>
<dbReference type="InterPro" id="IPR001789">
    <property type="entry name" value="Sig_transdc_resp-reg_receiver"/>
</dbReference>
<dbReference type="InterPro" id="IPR005467">
    <property type="entry name" value="His_kinase_dom"/>
</dbReference>
<accession>A0A8J8NYK9</accession>
<organism evidence="5 6">
    <name type="scientific">Halteria grandinella</name>
    <dbReference type="NCBI Taxonomy" id="5974"/>
    <lineage>
        <taxon>Eukaryota</taxon>
        <taxon>Sar</taxon>
        <taxon>Alveolata</taxon>
        <taxon>Ciliophora</taxon>
        <taxon>Intramacronucleata</taxon>
        <taxon>Spirotrichea</taxon>
        <taxon>Stichotrichia</taxon>
        <taxon>Sporadotrichida</taxon>
        <taxon>Halteriidae</taxon>
        <taxon>Halteria</taxon>
    </lineage>
</organism>
<dbReference type="Proteomes" id="UP000785679">
    <property type="component" value="Unassembled WGS sequence"/>
</dbReference>
<dbReference type="SUPFAM" id="SSF55874">
    <property type="entry name" value="ATPase domain of HSP90 chaperone/DNA topoisomerase II/histidine kinase"/>
    <property type="match status" value="1"/>
</dbReference>
<dbReference type="GO" id="GO:0000160">
    <property type="term" value="P:phosphorelay signal transduction system"/>
    <property type="evidence" value="ECO:0007669"/>
    <property type="project" value="InterPro"/>
</dbReference>
<dbReference type="GO" id="GO:0016772">
    <property type="term" value="F:transferase activity, transferring phosphorus-containing groups"/>
    <property type="evidence" value="ECO:0007669"/>
    <property type="project" value="InterPro"/>
</dbReference>
<dbReference type="Gene3D" id="3.40.50.2300">
    <property type="match status" value="1"/>
</dbReference>
<dbReference type="SUPFAM" id="SSF52172">
    <property type="entry name" value="CheY-like"/>
    <property type="match status" value="1"/>
</dbReference>
<dbReference type="PROSITE" id="PS50109">
    <property type="entry name" value="HIS_KIN"/>
    <property type="match status" value="1"/>
</dbReference>
<evidence type="ECO:0000313" key="5">
    <source>
        <dbReference type="EMBL" id="TNV84151.1"/>
    </source>
</evidence>
<dbReference type="CDD" id="cd17546">
    <property type="entry name" value="REC_hyHK_CKI1_RcsC-like"/>
    <property type="match status" value="1"/>
</dbReference>
<dbReference type="EMBL" id="RRYP01003099">
    <property type="protein sequence ID" value="TNV84151.1"/>
    <property type="molecule type" value="Genomic_DNA"/>
</dbReference>
<name>A0A8J8NYK9_HALGN</name>
<evidence type="ECO:0000313" key="6">
    <source>
        <dbReference type="Proteomes" id="UP000785679"/>
    </source>
</evidence>
<reference evidence="5" key="1">
    <citation type="submission" date="2019-06" db="EMBL/GenBank/DDBJ databases">
        <authorList>
            <person name="Zheng W."/>
        </authorList>
    </citation>
    <scope>NUCLEOTIDE SEQUENCE</scope>
    <source>
        <strain evidence="5">QDHG01</strain>
    </source>
</reference>
<evidence type="ECO:0000259" key="3">
    <source>
        <dbReference type="PROSITE" id="PS50109"/>
    </source>
</evidence>
<gene>
    <name evidence="5" type="ORF">FGO68_gene1358</name>
</gene>
<dbReference type="Pfam" id="PF00072">
    <property type="entry name" value="Response_reg"/>
    <property type="match status" value="1"/>
</dbReference>
<dbReference type="PROSITE" id="PS50110">
    <property type="entry name" value="RESPONSE_REGULATORY"/>
    <property type="match status" value="1"/>
</dbReference>
<dbReference type="OrthoDB" id="60033at2759"/>
<dbReference type="InterPro" id="IPR004358">
    <property type="entry name" value="Sig_transdc_His_kin-like_C"/>
</dbReference>
<dbReference type="Pfam" id="PF02518">
    <property type="entry name" value="HATPase_c"/>
    <property type="match status" value="1"/>
</dbReference>
<dbReference type="PANTHER" id="PTHR43719">
    <property type="entry name" value="TWO-COMPONENT HISTIDINE KINASE"/>
    <property type="match status" value="1"/>
</dbReference>
<dbReference type="InterPro" id="IPR011006">
    <property type="entry name" value="CheY-like_superfamily"/>
</dbReference>
<sequence length="269" mass="29991">MADRQLNKEGVGLGLNISRNIARALGGDITVKSQIGVGSRFTLLLPRGQKPNNSVRFQEIRHDRELSLASDEDILSTNGAANWSEVQPLGLDQIQVYFQKELPLADVAKIKGGVTQVQKETNENTVVIQQPSTGCTCSPILIADDEPLNLLVLSGMLQQMNYPVPEKANNGREALDKLKLNQNTCQYMDHRPFRIVLLDNQMPLMSGIEVVKAVRNMQHRNLISPKLKLLLLTGDDMGGRLDSKELFDQILTKPINSSLLQKILQRYLQ</sequence>
<dbReference type="InterPro" id="IPR003594">
    <property type="entry name" value="HATPase_dom"/>
</dbReference>
<evidence type="ECO:0000256" key="1">
    <source>
        <dbReference type="ARBA" id="ARBA00022553"/>
    </source>
</evidence>
<keyword evidence="6" id="KW-1185">Reference proteome</keyword>
<protein>
    <recommendedName>
        <fullName evidence="7">Histidine kinase</fullName>
    </recommendedName>
</protein>
<evidence type="ECO:0000256" key="2">
    <source>
        <dbReference type="PROSITE-ProRule" id="PRU00169"/>
    </source>
</evidence>
<dbReference type="Gene3D" id="3.30.565.10">
    <property type="entry name" value="Histidine kinase-like ATPase, C-terminal domain"/>
    <property type="match status" value="1"/>
</dbReference>